<evidence type="ECO:0000313" key="1">
    <source>
        <dbReference type="EMBL" id="CAD8124661.1"/>
    </source>
</evidence>
<protein>
    <submittedName>
        <fullName evidence="1">Uncharacterized protein</fullName>
    </submittedName>
</protein>
<organism evidence="1 2">
    <name type="scientific">Paramecium sonneborni</name>
    <dbReference type="NCBI Taxonomy" id="65129"/>
    <lineage>
        <taxon>Eukaryota</taxon>
        <taxon>Sar</taxon>
        <taxon>Alveolata</taxon>
        <taxon>Ciliophora</taxon>
        <taxon>Intramacronucleata</taxon>
        <taxon>Oligohymenophorea</taxon>
        <taxon>Peniculida</taxon>
        <taxon>Parameciidae</taxon>
        <taxon>Paramecium</taxon>
    </lineage>
</organism>
<dbReference type="EMBL" id="CAJJDN010000152">
    <property type="protein sequence ID" value="CAD8124661.1"/>
    <property type="molecule type" value="Genomic_DNA"/>
</dbReference>
<keyword evidence="2" id="KW-1185">Reference proteome</keyword>
<accession>A0A8S1R8U6</accession>
<name>A0A8S1R8U6_9CILI</name>
<comment type="caution">
    <text evidence="1">The sequence shown here is derived from an EMBL/GenBank/DDBJ whole genome shotgun (WGS) entry which is preliminary data.</text>
</comment>
<sequence>MKLIAAFGKQHLINENLAAFQLSQFLSQLQNKILQSTYNYIFPLVDTDFSDNPFQFKKKLILIMIQKYSIIQQTFITCYEDLMEYYYEIQESINHFSYGKTLIRIWKYQQVIIQLFWCLIQKFNI</sequence>
<dbReference type="AlphaFoldDB" id="A0A8S1R8U6"/>
<reference evidence="1" key="1">
    <citation type="submission" date="2021-01" db="EMBL/GenBank/DDBJ databases">
        <authorList>
            <consortium name="Genoscope - CEA"/>
            <person name="William W."/>
        </authorList>
    </citation>
    <scope>NUCLEOTIDE SEQUENCE</scope>
</reference>
<proteinExistence type="predicted"/>
<evidence type="ECO:0000313" key="2">
    <source>
        <dbReference type="Proteomes" id="UP000692954"/>
    </source>
</evidence>
<dbReference type="Proteomes" id="UP000692954">
    <property type="component" value="Unassembled WGS sequence"/>
</dbReference>
<gene>
    <name evidence="1" type="ORF">PSON_ATCC_30995.1.T1520126</name>
</gene>